<dbReference type="CDD" id="cd02244">
    <property type="entry name" value="cupin_7S_vicilin-like_N"/>
    <property type="match status" value="1"/>
</dbReference>
<dbReference type="InterPro" id="IPR050253">
    <property type="entry name" value="Seed_Storage-Functional"/>
</dbReference>
<feature type="compositionally biased region" description="Basic and acidic residues" evidence="3">
    <location>
        <begin position="80"/>
        <end position="94"/>
    </location>
</feature>
<dbReference type="EMBL" id="BPVZ01000158">
    <property type="protein sequence ID" value="GKV42428.1"/>
    <property type="molecule type" value="Genomic_DNA"/>
</dbReference>
<feature type="region of interest" description="Disordered" evidence="3">
    <location>
        <begin position="80"/>
        <end position="111"/>
    </location>
</feature>
<feature type="chain" id="PRO_5043730652" description="Cupin type-1 domain-containing protein" evidence="4">
    <location>
        <begin position="26"/>
        <end position="537"/>
    </location>
</feature>
<proteinExistence type="inferred from homology"/>
<evidence type="ECO:0000256" key="4">
    <source>
        <dbReference type="SAM" id="SignalP"/>
    </source>
</evidence>
<protein>
    <recommendedName>
        <fullName evidence="5">Cupin type-1 domain-containing protein</fullName>
    </recommendedName>
</protein>
<dbReference type="SUPFAM" id="SSF51182">
    <property type="entry name" value="RmlC-like cupins"/>
    <property type="match status" value="2"/>
</dbReference>
<evidence type="ECO:0000256" key="1">
    <source>
        <dbReference type="ARBA" id="ARBA00022729"/>
    </source>
</evidence>
<feature type="domain" description="Cupin type-1" evidence="5">
    <location>
        <begin position="312"/>
        <end position="491"/>
    </location>
</feature>
<dbReference type="InterPro" id="IPR014710">
    <property type="entry name" value="RmlC-like_jellyroll"/>
</dbReference>
<evidence type="ECO:0000259" key="5">
    <source>
        <dbReference type="SMART" id="SM00835"/>
    </source>
</evidence>
<dbReference type="Proteomes" id="UP001054252">
    <property type="component" value="Unassembled WGS sequence"/>
</dbReference>
<dbReference type="Gene3D" id="2.60.120.10">
    <property type="entry name" value="Jelly Rolls"/>
    <property type="match status" value="2"/>
</dbReference>
<dbReference type="Pfam" id="PF00190">
    <property type="entry name" value="Cupin_1"/>
    <property type="match status" value="1"/>
</dbReference>
<name>A0AAV5LY28_9ROSI</name>
<dbReference type="InterPro" id="IPR006045">
    <property type="entry name" value="Cupin_1"/>
</dbReference>
<dbReference type="SMART" id="SM00835">
    <property type="entry name" value="Cupin_1"/>
    <property type="match status" value="2"/>
</dbReference>
<feature type="region of interest" description="Disordered" evidence="3">
    <location>
        <begin position="501"/>
        <end position="528"/>
    </location>
</feature>
<feature type="compositionally biased region" description="Low complexity" evidence="3">
    <location>
        <begin position="286"/>
        <end position="300"/>
    </location>
</feature>
<gene>
    <name evidence="6" type="ORF">SLEP1_g49835</name>
</gene>
<evidence type="ECO:0000256" key="3">
    <source>
        <dbReference type="SAM" id="MobiDB-lite"/>
    </source>
</evidence>
<dbReference type="CDD" id="cd02245">
    <property type="entry name" value="cupin_7S_vicilin-like_C"/>
    <property type="match status" value="1"/>
</dbReference>
<sequence>MATFKSSVLLLLLTLFLSSAFLSLGFHLRSPRNELSESLTESNPESPLGEREYCQRRCQKEQEHSRRQLCQQQCEKSIKEREQREGERRHDKSRGLCQEESGESEQEQQSNNPFLFRSQTFQCRFSSEHGRLMHVPRFNLRSPLLSGIGDYRFSILEANPNAFVFPHHSDSEAIYIVADGQGTITLVTDKGRQSFYLKIGNAVRVPAGTTVYLVNAERGKKLVIAALREPVNVPGHTQEFFFSGNEQPEAYWKYFSTRVLEPSLNTQKDEIKKLCSRQKEKGMMRSASQEQLSALSADDSSSPRHSESSSLIELLNQEPLYSNENGRCFEASPARFRLLRNMGVSLFALQMNKNSIFVPHYNSRQTMVVLIKKGSVDIEIIIPQLPRKRQEEQSEEQEEDDEEYKEKEQEQRSGQYQRVTVKANAGDVVVLPADCPVTWINSESKNLKAIGFGINAENNRRIFLAGRNNVVKNMEREAQELSFGVPAKLVQEVFNNQEESYFVSSSQQKQQEEDEDEDEDKRENRLSSNILDIARLF</sequence>
<feature type="region of interest" description="Disordered" evidence="3">
    <location>
        <begin position="277"/>
        <end position="311"/>
    </location>
</feature>
<comment type="similarity">
    <text evidence="2">Belongs to the 7S seed storage protein family.</text>
</comment>
<dbReference type="PANTHER" id="PTHR31189">
    <property type="entry name" value="OS03G0336100 PROTEIN-RELATED"/>
    <property type="match status" value="1"/>
</dbReference>
<dbReference type="InterPro" id="IPR011051">
    <property type="entry name" value="RmlC_Cupin_sf"/>
</dbReference>
<dbReference type="AlphaFoldDB" id="A0AAV5LY28"/>
<feature type="region of interest" description="Disordered" evidence="3">
    <location>
        <begin position="386"/>
        <end position="416"/>
    </location>
</feature>
<keyword evidence="7" id="KW-1185">Reference proteome</keyword>
<feature type="domain" description="Cupin type-1" evidence="5">
    <location>
        <begin position="114"/>
        <end position="272"/>
    </location>
</feature>
<keyword evidence="1 4" id="KW-0732">Signal</keyword>
<reference evidence="6 7" key="1">
    <citation type="journal article" date="2021" name="Commun. Biol.">
        <title>The genome of Shorea leprosula (Dipterocarpaceae) highlights the ecological relevance of drought in aseasonal tropical rainforests.</title>
        <authorList>
            <person name="Ng K.K.S."/>
            <person name="Kobayashi M.J."/>
            <person name="Fawcett J.A."/>
            <person name="Hatakeyama M."/>
            <person name="Paape T."/>
            <person name="Ng C.H."/>
            <person name="Ang C.C."/>
            <person name="Tnah L.H."/>
            <person name="Lee C.T."/>
            <person name="Nishiyama T."/>
            <person name="Sese J."/>
            <person name="O'Brien M.J."/>
            <person name="Copetti D."/>
            <person name="Mohd Noor M.I."/>
            <person name="Ong R.C."/>
            <person name="Putra M."/>
            <person name="Sireger I.Z."/>
            <person name="Indrioko S."/>
            <person name="Kosugi Y."/>
            <person name="Izuno A."/>
            <person name="Isagi Y."/>
            <person name="Lee S.L."/>
            <person name="Shimizu K.K."/>
        </authorList>
    </citation>
    <scope>NUCLEOTIDE SEQUENCE [LARGE SCALE GENOMIC DNA]</scope>
    <source>
        <strain evidence="6">214</strain>
    </source>
</reference>
<comment type="caution">
    <text evidence="6">The sequence shown here is derived from an EMBL/GenBank/DDBJ whole genome shotgun (WGS) entry which is preliminary data.</text>
</comment>
<accession>A0AAV5LY28</accession>
<organism evidence="6 7">
    <name type="scientific">Rubroshorea leprosula</name>
    <dbReference type="NCBI Taxonomy" id="152421"/>
    <lineage>
        <taxon>Eukaryota</taxon>
        <taxon>Viridiplantae</taxon>
        <taxon>Streptophyta</taxon>
        <taxon>Embryophyta</taxon>
        <taxon>Tracheophyta</taxon>
        <taxon>Spermatophyta</taxon>
        <taxon>Magnoliopsida</taxon>
        <taxon>eudicotyledons</taxon>
        <taxon>Gunneridae</taxon>
        <taxon>Pentapetalae</taxon>
        <taxon>rosids</taxon>
        <taxon>malvids</taxon>
        <taxon>Malvales</taxon>
        <taxon>Dipterocarpaceae</taxon>
        <taxon>Rubroshorea</taxon>
    </lineage>
</organism>
<evidence type="ECO:0000313" key="6">
    <source>
        <dbReference type="EMBL" id="GKV42428.1"/>
    </source>
</evidence>
<dbReference type="PANTHER" id="PTHR31189:SF41">
    <property type="entry name" value="VICILIN C72"/>
    <property type="match status" value="1"/>
</dbReference>
<evidence type="ECO:0000313" key="7">
    <source>
        <dbReference type="Proteomes" id="UP001054252"/>
    </source>
</evidence>
<feature type="signal peptide" evidence="4">
    <location>
        <begin position="1"/>
        <end position="25"/>
    </location>
</feature>
<evidence type="ECO:0000256" key="2">
    <source>
        <dbReference type="ARBA" id="ARBA00023597"/>
    </source>
</evidence>
<feature type="compositionally biased region" description="Acidic residues" evidence="3">
    <location>
        <begin position="393"/>
        <end position="403"/>
    </location>
</feature>